<organism evidence="1">
    <name type="scientific">Chlamydia pneumoniae</name>
    <name type="common">Chlamydophila pneumoniae</name>
    <dbReference type="NCBI Taxonomy" id="83558"/>
    <lineage>
        <taxon>Bacteria</taxon>
        <taxon>Pseudomonadati</taxon>
        <taxon>Chlamydiota</taxon>
        <taxon>Chlamydiia</taxon>
        <taxon>Chlamydiales</taxon>
        <taxon>Chlamydiaceae</taxon>
        <taxon>Chlamydia/Chlamydophila group</taxon>
        <taxon>Chlamydia</taxon>
    </lineage>
</organism>
<proteinExistence type="predicted"/>
<reference evidence="1" key="1">
    <citation type="submission" date="2015-05" db="EMBL/GenBank/DDBJ databases">
        <authorList>
            <person name="Rattei Thomas"/>
        </authorList>
    </citation>
    <scope>NUCLEOTIDE SEQUENCE</scope>
    <source>
        <strain evidence="1">UZG1</strain>
    </source>
</reference>
<dbReference type="EMBL" id="LN847247">
    <property type="protein sequence ID" value="CRI52175.1"/>
    <property type="molecule type" value="Genomic_DNA"/>
</dbReference>
<protein>
    <submittedName>
        <fullName evidence="1">Uncharacterized protein</fullName>
    </submittedName>
</protein>
<sequence>MRDFLHVTFGSWITGTFIKDIEFRKEEKNLFYLMIYFLKYKNIFIIIK</sequence>
<gene>
    <name evidence="1" type="ORF">BN1224_UZG1_C_00390</name>
</gene>
<name>A0A0F7XUM8_CHLPN</name>
<dbReference type="AlphaFoldDB" id="A0A0F7XUM8"/>
<evidence type="ECO:0000313" key="1">
    <source>
        <dbReference type="EMBL" id="CRI52175.1"/>
    </source>
</evidence>
<accession>A0A0F7XUM8</accession>